<sequence length="267" mass="29569">MGDDWFGDNRAYWDERAPLHVTSDFYAMPRFRAGATSLRPFEIAEMGDVTGRRLLHLQCHFGQDTLSWARLGARVTGLDFAPAAVEAARALAAEIGVTGARFVESDVYDAPAALGERFDIVYTGLGVLGWLPDMAAWARVVADLLVPGGVFYIAEFHPFPDVLDDATGGTVTHDYFPDKPTTYDEAGSYAAWTTSTVHNRATLWRHGLGTIVSALCAAGLRIEFLHEHDMTYFGRFDNLVHDEDGTFRRPEGLPRLPLMFSLRATRP</sequence>
<dbReference type="InterPro" id="IPR013217">
    <property type="entry name" value="Methyltransf_12"/>
</dbReference>
<keyword evidence="3" id="KW-1185">Reference proteome</keyword>
<dbReference type="GO" id="GO:0008168">
    <property type="term" value="F:methyltransferase activity"/>
    <property type="evidence" value="ECO:0007669"/>
    <property type="project" value="UniProtKB-KW"/>
</dbReference>
<dbReference type="InterPro" id="IPR029063">
    <property type="entry name" value="SAM-dependent_MTases_sf"/>
</dbReference>
<dbReference type="SUPFAM" id="SSF53335">
    <property type="entry name" value="S-adenosyl-L-methionine-dependent methyltransferases"/>
    <property type="match status" value="1"/>
</dbReference>
<dbReference type="PANTHER" id="PTHR43464:SF82">
    <property type="entry name" value="METHYLTRANSFERASE DOMAIN-CONTAINING PROTEIN"/>
    <property type="match status" value="1"/>
</dbReference>
<dbReference type="GO" id="GO:0032259">
    <property type="term" value="P:methylation"/>
    <property type="evidence" value="ECO:0007669"/>
    <property type="project" value="UniProtKB-KW"/>
</dbReference>
<dbReference type="Gene3D" id="3.40.50.150">
    <property type="entry name" value="Vaccinia Virus protein VP39"/>
    <property type="match status" value="1"/>
</dbReference>
<keyword evidence="2" id="KW-0489">Methyltransferase</keyword>
<gene>
    <name evidence="2" type="ORF">Psuf_062320</name>
</gene>
<dbReference type="KEGG" id="psuu:Psuf_062320"/>
<dbReference type="Proteomes" id="UP000503011">
    <property type="component" value="Chromosome"/>
</dbReference>
<dbReference type="RefSeq" id="WP_173160576.1">
    <property type="nucleotide sequence ID" value="NZ_AP022871.1"/>
</dbReference>
<feature type="domain" description="Methyltransferase type 12" evidence="1">
    <location>
        <begin position="55"/>
        <end position="151"/>
    </location>
</feature>
<organism evidence="2 3">
    <name type="scientific">Phytohabitans suffuscus</name>
    <dbReference type="NCBI Taxonomy" id="624315"/>
    <lineage>
        <taxon>Bacteria</taxon>
        <taxon>Bacillati</taxon>
        <taxon>Actinomycetota</taxon>
        <taxon>Actinomycetes</taxon>
        <taxon>Micromonosporales</taxon>
        <taxon>Micromonosporaceae</taxon>
    </lineage>
</organism>
<evidence type="ECO:0000313" key="2">
    <source>
        <dbReference type="EMBL" id="BCB88919.1"/>
    </source>
</evidence>
<dbReference type="AlphaFoldDB" id="A0A6F8YS83"/>
<evidence type="ECO:0000313" key="3">
    <source>
        <dbReference type="Proteomes" id="UP000503011"/>
    </source>
</evidence>
<proteinExistence type="predicted"/>
<reference evidence="2 3" key="2">
    <citation type="submission" date="2020-03" db="EMBL/GenBank/DDBJ databases">
        <authorList>
            <person name="Ichikawa N."/>
            <person name="Kimura A."/>
            <person name="Kitahashi Y."/>
            <person name="Uohara A."/>
        </authorList>
    </citation>
    <scope>NUCLEOTIDE SEQUENCE [LARGE SCALE GENOMIC DNA]</scope>
    <source>
        <strain evidence="2 3">NBRC 105367</strain>
    </source>
</reference>
<reference evidence="2 3" key="1">
    <citation type="submission" date="2020-03" db="EMBL/GenBank/DDBJ databases">
        <title>Whole genome shotgun sequence of Phytohabitans suffuscus NBRC 105367.</title>
        <authorList>
            <person name="Komaki H."/>
            <person name="Tamura T."/>
        </authorList>
    </citation>
    <scope>NUCLEOTIDE SEQUENCE [LARGE SCALE GENOMIC DNA]</scope>
    <source>
        <strain evidence="2 3">NBRC 105367</strain>
    </source>
</reference>
<accession>A0A6F8YS83</accession>
<dbReference type="PANTHER" id="PTHR43464">
    <property type="entry name" value="METHYLTRANSFERASE"/>
    <property type="match status" value="1"/>
</dbReference>
<evidence type="ECO:0000259" key="1">
    <source>
        <dbReference type="Pfam" id="PF08242"/>
    </source>
</evidence>
<dbReference type="CDD" id="cd02440">
    <property type="entry name" value="AdoMet_MTases"/>
    <property type="match status" value="1"/>
</dbReference>
<dbReference type="EMBL" id="AP022871">
    <property type="protein sequence ID" value="BCB88919.1"/>
    <property type="molecule type" value="Genomic_DNA"/>
</dbReference>
<keyword evidence="2" id="KW-0808">Transferase</keyword>
<name>A0A6F8YS83_9ACTN</name>
<dbReference type="Pfam" id="PF08242">
    <property type="entry name" value="Methyltransf_12"/>
    <property type="match status" value="1"/>
</dbReference>
<protein>
    <submittedName>
        <fullName evidence="2">Type 12 methyltransferase</fullName>
    </submittedName>
</protein>